<dbReference type="AlphaFoldDB" id="A0AAV5LKA1"/>
<organism evidence="1 2">
    <name type="scientific">Rubroshorea leprosula</name>
    <dbReference type="NCBI Taxonomy" id="152421"/>
    <lineage>
        <taxon>Eukaryota</taxon>
        <taxon>Viridiplantae</taxon>
        <taxon>Streptophyta</taxon>
        <taxon>Embryophyta</taxon>
        <taxon>Tracheophyta</taxon>
        <taxon>Spermatophyta</taxon>
        <taxon>Magnoliopsida</taxon>
        <taxon>eudicotyledons</taxon>
        <taxon>Gunneridae</taxon>
        <taxon>Pentapetalae</taxon>
        <taxon>rosids</taxon>
        <taxon>malvids</taxon>
        <taxon>Malvales</taxon>
        <taxon>Dipterocarpaceae</taxon>
        <taxon>Rubroshorea</taxon>
    </lineage>
</organism>
<sequence length="122" mass="12736">MARVVEGAPWTRLVGGGGERRERDYYRRTNSKHGGNLVGLGGGGEGRERGLVGAEEQRTWGALVGLGVEESEVSGVAVCGGCVMCCWLGGSATAGKGPDCFGGDKDWVVATGGLDWINFFEI</sequence>
<proteinExistence type="predicted"/>
<protein>
    <submittedName>
        <fullName evidence="1">Uncharacterized protein</fullName>
    </submittedName>
</protein>
<evidence type="ECO:0000313" key="2">
    <source>
        <dbReference type="Proteomes" id="UP001054252"/>
    </source>
</evidence>
<dbReference type="EMBL" id="BPVZ01000123">
    <property type="protein sequence ID" value="GKV37560.1"/>
    <property type="molecule type" value="Genomic_DNA"/>
</dbReference>
<reference evidence="1 2" key="1">
    <citation type="journal article" date="2021" name="Commun. Biol.">
        <title>The genome of Shorea leprosula (Dipterocarpaceae) highlights the ecological relevance of drought in aseasonal tropical rainforests.</title>
        <authorList>
            <person name="Ng K.K.S."/>
            <person name="Kobayashi M.J."/>
            <person name="Fawcett J.A."/>
            <person name="Hatakeyama M."/>
            <person name="Paape T."/>
            <person name="Ng C.H."/>
            <person name="Ang C.C."/>
            <person name="Tnah L.H."/>
            <person name="Lee C.T."/>
            <person name="Nishiyama T."/>
            <person name="Sese J."/>
            <person name="O'Brien M.J."/>
            <person name="Copetti D."/>
            <person name="Mohd Noor M.I."/>
            <person name="Ong R.C."/>
            <person name="Putra M."/>
            <person name="Sireger I.Z."/>
            <person name="Indrioko S."/>
            <person name="Kosugi Y."/>
            <person name="Izuno A."/>
            <person name="Isagi Y."/>
            <person name="Lee S.L."/>
            <person name="Shimizu K.K."/>
        </authorList>
    </citation>
    <scope>NUCLEOTIDE SEQUENCE [LARGE SCALE GENOMIC DNA]</scope>
    <source>
        <strain evidence="1">214</strain>
    </source>
</reference>
<dbReference type="Proteomes" id="UP001054252">
    <property type="component" value="Unassembled WGS sequence"/>
</dbReference>
<keyword evidence="2" id="KW-1185">Reference proteome</keyword>
<gene>
    <name evidence="1" type="ORF">SLEP1_g45580</name>
</gene>
<comment type="caution">
    <text evidence="1">The sequence shown here is derived from an EMBL/GenBank/DDBJ whole genome shotgun (WGS) entry which is preliminary data.</text>
</comment>
<accession>A0AAV5LKA1</accession>
<evidence type="ECO:0000313" key="1">
    <source>
        <dbReference type="EMBL" id="GKV37560.1"/>
    </source>
</evidence>
<name>A0AAV5LKA1_9ROSI</name>